<dbReference type="EMBL" id="JAZDUA010000669">
    <property type="protein sequence ID" value="KAK7790054.1"/>
    <property type="molecule type" value="Genomic_DNA"/>
</dbReference>
<accession>A0AAN9YYW2</accession>
<keyword evidence="1" id="KW-0812">Transmembrane</keyword>
<name>A0AAN9YYW2_9ORTH</name>
<evidence type="ECO:0000256" key="1">
    <source>
        <dbReference type="SAM" id="Phobius"/>
    </source>
</evidence>
<keyword evidence="1" id="KW-0472">Membrane</keyword>
<protein>
    <submittedName>
        <fullName evidence="2">Uncharacterized protein</fullName>
    </submittedName>
</protein>
<feature type="transmembrane region" description="Helical" evidence="1">
    <location>
        <begin position="54"/>
        <end position="76"/>
    </location>
</feature>
<evidence type="ECO:0000313" key="2">
    <source>
        <dbReference type="EMBL" id="KAK7790054.1"/>
    </source>
</evidence>
<dbReference type="AlphaFoldDB" id="A0AAN9YYW2"/>
<feature type="transmembrane region" description="Helical" evidence="1">
    <location>
        <begin position="21"/>
        <end position="42"/>
    </location>
</feature>
<sequence length="174" mass="19640">MCLVESCLFGLLSLRTGCVMMGWISFTASLTMFLSELCLAFIDVPDKTPYKFGSSIFIAEALSMVCANTILLLGLYESRFELCVFWLMIAALSWFSTLLDIFIIPPDAAPFLLWHLQATFLRLTFLSYMYLVVFSFYIAVRGTGRTVLGREIRAERHGSIQGQRPRAFSLRGGM</sequence>
<evidence type="ECO:0000313" key="3">
    <source>
        <dbReference type="Proteomes" id="UP001378592"/>
    </source>
</evidence>
<feature type="transmembrane region" description="Helical" evidence="1">
    <location>
        <begin position="116"/>
        <end position="140"/>
    </location>
</feature>
<organism evidence="2 3">
    <name type="scientific">Gryllus longicercus</name>
    <dbReference type="NCBI Taxonomy" id="2509291"/>
    <lineage>
        <taxon>Eukaryota</taxon>
        <taxon>Metazoa</taxon>
        <taxon>Ecdysozoa</taxon>
        <taxon>Arthropoda</taxon>
        <taxon>Hexapoda</taxon>
        <taxon>Insecta</taxon>
        <taxon>Pterygota</taxon>
        <taxon>Neoptera</taxon>
        <taxon>Polyneoptera</taxon>
        <taxon>Orthoptera</taxon>
        <taxon>Ensifera</taxon>
        <taxon>Gryllidea</taxon>
        <taxon>Grylloidea</taxon>
        <taxon>Gryllidae</taxon>
        <taxon>Gryllinae</taxon>
        <taxon>Gryllus</taxon>
    </lineage>
</organism>
<proteinExistence type="predicted"/>
<comment type="caution">
    <text evidence="2">The sequence shown here is derived from an EMBL/GenBank/DDBJ whole genome shotgun (WGS) entry which is preliminary data.</text>
</comment>
<dbReference type="Proteomes" id="UP001378592">
    <property type="component" value="Unassembled WGS sequence"/>
</dbReference>
<keyword evidence="1" id="KW-1133">Transmembrane helix</keyword>
<keyword evidence="3" id="KW-1185">Reference proteome</keyword>
<reference evidence="2 3" key="1">
    <citation type="submission" date="2024-03" db="EMBL/GenBank/DDBJ databases">
        <title>The genome assembly and annotation of the cricket Gryllus longicercus Weissman &amp; Gray.</title>
        <authorList>
            <person name="Szrajer S."/>
            <person name="Gray D."/>
            <person name="Ylla G."/>
        </authorList>
    </citation>
    <scope>NUCLEOTIDE SEQUENCE [LARGE SCALE GENOMIC DNA]</scope>
    <source>
        <strain evidence="2">DAG 2021-001</strain>
        <tissue evidence="2">Whole body minus gut</tissue>
    </source>
</reference>
<feature type="transmembrane region" description="Helical" evidence="1">
    <location>
        <begin position="83"/>
        <end position="104"/>
    </location>
</feature>
<gene>
    <name evidence="2" type="ORF">R5R35_007430</name>
</gene>